<organism evidence="1 2">
    <name type="scientific">Cyclobacterium qasimii</name>
    <dbReference type="NCBI Taxonomy" id="1350429"/>
    <lineage>
        <taxon>Bacteria</taxon>
        <taxon>Pseudomonadati</taxon>
        <taxon>Bacteroidota</taxon>
        <taxon>Cytophagia</taxon>
        <taxon>Cytophagales</taxon>
        <taxon>Cyclobacteriaceae</taxon>
        <taxon>Cyclobacterium</taxon>
    </lineage>
</organism>
<sequence>MNSNYQILKTNNAYVVKPHSKDFTRIDTEGMSLDCSTTNLSSELSFGHISSYFDEDTQILFRNIKIQARVYVDIQGDIRDLYFICENDPKDIGIDFAELAMTIQRKFKIAQNNECLPKLEDKYISWYIPLYQY</sequence>
<name>A0A512C9R5_9BACT</name>
<protein>
    <submittedName>
        <fullName evidence="1">Uncharacterized protein</fullName>
    </submittedName>
</protein>
<gene>
    <name evidence="1" type="ORF">CQA01_14540</name>
</gene>
<dbReference type="EMBL" id="BJYV01000004">
    <property type="protein sequence ID" value="GEO20920.1"/>
    <property type="molecule type" value="Genomic_DNA"/>
</dbReference>
<comment type="caution">
    <text evidence="1">The sequence shown here is derived from an EMBL/GenBank/DDBJ whole genome shotgun (WGS) entry which is preliminary data.</text>
</comment>
<keyword evidence="2" id="KW-1185">Reference proteome</keyword>
<accession>A0A512C9R5</accession>
<evidence type="ECO:0000313" key="1">
    <source>
        <dbReference type="EMBL" id="GEO20920.1"/>
    </source>
</evidence>
<proteinExistence type="predicted"/>
<dbReference type="AlphaFoldDB" id="A0A512C9R5"/>
<evidence type="ECO:0000313" key="2">
    <source>
        <dbReference type="Proteomes" id="UP000321301"/>
    </source>
</evidence>
<reference evidence="1 2" key="1">
    <citation type="submission" date="2019-07" db="EMBL/GenBank/DDBJ databases">
        <title>Whole genome shotgun sequence of Cyclobacterium qasimii NBRC 106168.</title>
        <authorList>
            <person name="Hosoyama A."/>
            <person name="Uohara A."/>
            <person name="Ohji S."/>
            <person name="Ichikawa N."/>
        </authorList>
    </citation>
    <scope>NUCLEOTIDE SEQUENCE [LARGE SCALE GENOMIC DNA]</scope>
    <source>
        <strain evidence="1 2">NBRC 106168</strain>
    </source>
</reference>
<dbReference type="Proteomes" id="UP000321301">
    <property type="component" value="Unassembled WGS sequence"/>
</dbReference>